<dbReference type="InterPro" id="IPR016039">
    <property type="entry name" value="Thiolase-like"/>
</dbReference>
<evidence type="ECO:0000256" key="1">
    <source>
        <dbReference type="ARBA" id="ARBA00008467"/>
    </source>
</evidence>
<dbReference type="InterPro" id="IPR014031">
    <property type="entry name" value="Ketoacyl_synth_C"/>
</dbReference>
<comment type="similarity">
    <text evidence="1 3">Belongs to the thiolase-like superfamily. Beta-ketoacyl-ACP synthases family.</text>
</comment>
<dbReference type="PROSITE" id="PS52004">
    <property type="entry name" value="KS3_2"/>
    <property type="match status" value="1"/>
</dbReference>
<dbReference type="PANTHER" id="PTHR11712">
    <property type="entry name" value="POLYKETIDE SYNTHASE-RELATED"/>
    <property type="match status" value="1"/>
</dbReference>
<dbReference type="PANTHER" id="PTHR11712:SF336">
    <property type="entry name" value="3-OXOACYL-[ACYL-CARRIER-PROTEIN] SYNTHASE, MITOCHONDRIAL"/>
    <property type="match status" value="1"/>
</dbReference>
<dbReference type="Proteomes" id="UP001212170">
    <property type="component" value="Unassembled WGS sequence"/>
</dbReference>
<dbReference type="Pfam" id="PF02801">
    <property type="entry name" value="Ketoacyl-synt_C"/>
    <property type="match status" value="1"/>
</dbReference>
<keyword evidence="2 3" id="KW-0808">Transferase</keyword>
<dbReference type="InterPro" id="IPR020841">
    <property type="entry name" value="PKS_Beta-ketoAc_synthase_dom"/>
</dbReference>
<gene>
    <name evidence="5" type="ORF">NJT12_06615</name>
</gene>
<evidence type="ECO:0000313" key="6">
    <source>
        <dbReference type="Proteomes" id="UP001212170"/>
    </source>
</evidence>
<evidence type="ECO:0000259" key="4">
    <source>
        <dbReference type="PROSITE" id="PS52004"/>
    </source>
</evidence>
<dbReference type="Gene3D" id="3.40.47.10">
    <property type="match status" value="2"/>
</dbReference>
<feature type="domain" description="Ketosynthase family 3 (KS3)" evidence="4">
    <location>
        <begin position="2"/>
        <end position="377"/>
    </location>
</feature>
<proteinExistence type="inferred from homology"/>
<evidence type="ECO:0000256" key="2">
    <source>
        <dbReference type="ARBA" id="ARBA00022679"/>
    </source>
</evidence>
<evidence type="ECO:0000256" key="3">
    <source>
        <dbReference type="RuleBase" id="RU003694"/>
    </source>
</evidence>
<protein>
    <submittedName>
        <fullName evidence="5">Beta-ketoacyl synthase</fullName>
    </submittedName>
</protein>
<dbReference type="RefSeq" id="WP_271335097.1">
    <property type="nucleotide sequence ID" value="NZ_JAMZNK010000007.1"/>
</dbReference>
<organism evidence="5 6">
    <name type="scientific">Flavobacterium azizsancarii</name>
    <dbReference type="NCBI Taxonomy" id="2961580"/>
    <lineage>
        <taxon>Bacteria</taxon>
        <taxon>Pseudomonadati</taxon>
        <taxon>Bacteroidota</taxon>
        <taxon>Flavobacteriia</taxon>
        <taxon>Flavobacteriales</taxon>
        <taxon>Flavobacteriaceae</taxon>
        <taxon>Flavobacterium</taxon>
    </lineage>
</organism>
<dbReference type="InterPro" id="IPR014030">
    <property type="entry name" value="Ketoacyl_synth_N"/>
</dbReference>
<dbReference type="EMBL" id="JAMZNK010000007">
    <property type="protein sequence ID" value="MDA6069288.1"/>
    <property type="molecule type" value="Genomic_DNA"/>
</dbReference>
<sequence length="383" mass="41468">MIREVYITETNCITPLGFDVQSNVEAILLGDSGIQLHNDISLMPNSFYASIISNEKINSAFEKISTETKYSRLEKMMILALEPIIKNSGVELNSKTTFILSTTKGNITALKDASGDNFNNAHLDVLARNVADFFGFKTQPIVVSNACVSGILAVSVAKRMIQSELYDNIFVVAGDEVSEFVLSGFNSFQAMSDLPCKPYSKNRTGVSLGEATAAVLLSANPATAKIKVIGDSSINDANHISGPSRTGEGLFRSIQNALKESQIDGNKLDFISAHGTATPFNDEMEAIALNRLSLQNVPINSLKGFYGHTLGASGLLETVIAIESVNQNMLFESKGFDEIGVSESINVIEKNEERNIDYFLKTASGFGGCNTAVVFEKVKHELH</sequence>
<reference evidence="5 6" key="1">
    <citation type="journal article" date="2023" name="Chemosphere">
        <title>Whole genome analysis of Flavobacterium aziz-sancarii sp. nov., isolated from Ardley Island (Antarctica), revealed a rich resistome and bioremediation potential.</title>
        <authorList>
            <person name="Otur C."/>
            <person name="Okay S."/>
            <person name="Kurt-Kizildogan A."/>
        </authorList>
    </citation>
    <scope>NUCLEOTIDE SEQUENCE [LARGE SCALE GENOMIC DNA]</scope>
    <source>
        <strain evidence="5 6">AC</strain>
    </source>
</reference>
<comment type="caution">
    <text evidence="5">The sequence shown here is derived from an EMBL/GenBank/DDBJ whole genome shotgun (WGS) entry which is preliminary data.</text>
</comment>
<dbReference type="InterPro" id="IPR000794">
    <property type="entry name" value="Beta-ketoacyl_synthase"/>
</dbReference>
<dbReference type="SUPFAM" id="SSF53901">
    <property type="entry name" value="Thiolase-like"/>
    <property type="match status" value="1"/>
</dbReference>
<keyword evidence="6" id="KW-1185">Reference proteome</keyword>
<dbReference type="Pfam" id="PF00109">
    <property type="entry name" value="ketoacyl-synt"/>
    <property type="match status" value="1"/>
</dbReference>
<evidence type="ECO:0000313" key="5">
    <source>
        <dbReference type="EMBL" id="MDA6069288.1"/>
    </source>
</evidence>
<name>A0ABT4W9P7_9FLAO</name>
<accession>A0ABT4W9P7</accession>